<dbReference type="RefSeq" id="WP_406699229.1">
    <property type="nucleotide sequence ID" value="NZ_CP155447.1"/>
</dbReference>
<proteinExistence type="predicted"/>
<sequence>MSLLTPGFSVVFGLESAHSSETYPDLPAAMIGHLRATPAVVTAFGENRAALATTKFWADSARRGVILPWAVYEETDSDITYMTTTGSVAPSIETGQIRFKVVSDEKKMARDLGRLLAETLNDAPLVFDDGLLMNLRARTPFSVPIAHVCADHPTAYARVIVFDYMVNRSS</sequence>
<dbReference type="Pfam" id="PF11367">
    <property type="entry name" value="Tail_completion_gp17"/>
    <property type="match status" value="1"/>
</dbReference>
<evidence type="ECO:0000313" key="1">
    <source>
        <dbReference type="EMBL" id="XBH06378.1"/>
    </source>
</evidence>
<dbReference type="EMBL" id="CP155447">
    <property type="protein sequence ID" value="XBH06378.1"/>
    <property type="molecule type" value="Genomic_DNA"/>
</dbReference>
<accession>A0AAU7CMT8</accession>
<evidence type="ECO:0008006" key="2">
    <source>
        <dbReference type="Google" id="ProtNLM"/>
    </source>
</evidence>
<reference evidence="1" key="1">
    <citation type="submission" date="2024-05" db="EMBL/GenBank/DDBJ databases">
        <title>Planctomycetes of the genus Singulisphaera possess chitinolytic capabilities.</title>
        <authorList>
            <person name="Ivanova A."/>
        </authorList>
    </citation>
    <scope>NUCLEOTIDE SEQUENCE</scope>
    <source>
        <strain evidence="1">Ch08T</strain>
    </source>
</reference>
<dbReference type="AlphaFoldDB" id="A0AAU7CMT8"/>
<name>A0AAU7CMT8_9BACT</name>
<organism evidence="1">
    <name type="scientific">Singulisphaera sp. Ch08</name>
    <dbReference type="NCBI Taxonomy" id="3120278"/>
    <lineage>
        <taxon>Bacteria</taxon>
        <taxon>Pseudomonadati</taxon>
        <taxon>Planctomycetota</taxon>
        <taxon>Planctomycetia</taxon>
        <taxon>Isosphaerales</taxon>
        <taxon>Isosphaeraceae</taxon>
        <taxon>Singulisphaera</taxon>
    </lineage>
</organism>
<dbReference type="InterPro" id="IPR021508">
    <property type="entry name" value="Gp17-like"/>
</dbReference>
<protein>
    <recommendedName>
        <fullName evidence="2">DUF3168 domain-containing protein</fullName>
    </recommendedName>
</protein>
<gene>
    <name evidence="1" type="ORF">V5E97_10165</name>
</gene>